<sequence length="172" mass="20264">MVCIDRHWWMYAFEIAQKRLWVLDSMNTEVPNNERLKVHAYAGRLIEDMAKVSMLAYEHTENGLPCFYASVPQQDNGCDCSVFVIKFMQFWGLDKPLQHWDQMNLNVIIIRLKPFVVNFFLVFEITLQHVIAMQDVVNEFRKEIILDIVMGPHNSEIGKALQALKRNHVRRN</sequence>
<comment type="similarity">
    <text evidence="1">Belongs to the peptidase C48 family.</text>
</comment>
<dbReference type="PROSITE" id="PS50600">
    <property type="entry name" value="ULP_PROTEASE"/>
    <property type="match status" value="1"/>
</dbReference>
<evidence type="ECO:0000259" key="4">
    <source>
        <dbReference type="PROSITE" id="PS50600"/>
    </source>
</evidence>
<keyword evidence="2" id="KW-0645">Protease</keyword>
<dbReference type="InterPro" id="IPR003653">
    <property type="entry name" value="Peptidase_C48_C"/>
</dbReference>
<dbReference type="Pfam" id="PF02902">
    <property type="entry name" value="Peptidase_C48"/>
    <property type="match status" value="1"/>
</dbReference>
<evidence type="ECO:0000256" key="3">
    <source>
        <dbReference type="ARBA" id="ARBA00022801"/>
    </source>
</evidence>
<evidence type="ECO:0000256" key="1">
    <source>
        <dbReference type="ARBA" id="ARBA00005234"/>
    </source>
</evidence>
<protein>
    <recommendedName>
        <fullName evidence="4">Ubiquitin-like protease family profile domain-containing protein</fullName>
    </recommendedName>
</protein>
<name>A0A444Z2G0_ARAHY</name>
<dbReference type="GO" id="GO:0008234">
    <property type="term" value="F:cysteine-type peptidase activity"/>
    <property type="evidence" value="ECO:0007669"/>
    <property type="project" value="InterPro"/>
</dbReference>
<dbReference type="EMBL" id="SDMP01000015">
    <property type="protein sequence ID" value="RYR08383.1"/>
    <property type="molecule type" value="Genomic_DNA"/>
</dbReference>
<accession>A0A444Z2G0</accession>
<evidence type="ECO:0000256" key="2">
    <source>
        <dbReference type="ARBA" id="ARBA00022670"/>
    </source>
</evidence>
<dbReference type="SUPFAM" id="SSF54001">
    <property type="entry name" value="Cysteine proteinases"/>
    <property type="match status" value="1"/>
</dbReference>
<comment type="caution">
    <text evidence="5">The sequence shown here is derived from an EMBL/GenBank/DDBJ whole genome shotgun (WGS) entry which is preliminary data.</text>
</comment>
<evidence type="ECO:0000313" key="6">
    <source>
        <dbReference type="Proteomes" id="UP000289738"/>
    </source>
</evidence>
<organism evidence="5 6">
    <name type="scientific">Arachis hypogaea</name>
    <name type="common">Peanut</name>
    <dbReference type="NCBI Taxonomy" id="3818"/>
    <lineage>
        <taxon>Eukaryota</taxon>
        <taxon>Viridiplantae</taxon>
        <taxon>Streptophyta</taxon>
        <taxon>Embryophyta</taxon>
        <taxon>Tracheophyta</taxon>
        <taxon>Spermatophyta</taxon>
        <taxon>Magnoliopsida</taxon>
        <taxon>eudicotyledons</taxon>
        <taxon>Gunneridae</taxon>
        <taxon>Pentapetalae</taxon>
        <taxon>rosids</taxon>
        <taxon>fabids</taxon>
        <taxon>Fabales</taxon>
        <taxon>Fabaceae</taxon>
        <taxon>Papilionoideae</taxon>
        <taxon>50 kb inversion clade</taxon>
        <taxon>dalbergioids sensu lato</taxon>
        <taxon>Dalbergieae</taxon>
        <taxon>Pterocarpus clade</taxon>
        <taxon>Arachis</taxon>
    </lineage>
</organism>
<feature type="domain" description="Ubiquitin-like protease family profile" evidence="4">
    <location>
        <begin position="1"/>
        <end position="91"/>
    </location>
</feature>
<evidence type="ECO:0000313" key="5">
    <source>
        <dbReference type="EMBL" id="RYR08383.1"/>
    </source>
</evidence>
<dbReference type="InterPro" id="IPR038765">
    <property type="entry name" value="Papain-like_cys_pep_sf"/>
</dbReference>
<gene>
    <name evidence="5" type="ORF">Ahy_B05g076045</name>
</gene>
<dbReference type="Gene3D" id="3.40.395.10">
    <property type="entry name" value="Adenoviral Proteinase, Chain A"/>
    <property type="match status" value="1"/>
</dbReference>
<keyword evidence="6" id="KW-1185">Reference proteome</keyword>
<dbReference type="AlphaFoldDB" id="A0A444Z2G0"/>
<proteinExistence type="inferred from homology"/>
<reference evidence="5 6" key="1">
    <citation type="submission" date="2019-01" db="EMBL/GenBank/DDBJ databases">
        <title>Sequencing of cultivated peanut Arachis hypogaea provides insights into genome evolution and oil improvement.</title>
        <authorList>
            <person name="Chen X."/>
        </authorList>
    </citation>
    <scope>NUCLEOTIDE SEQUENCE [LARGE SCALE GENOMIC DNA]</scope>
    <source>
        <strain evidence="6">cv. Fuhuasheng</strain>
        <tissue evidence="5">Leaves</tissue>
    </source>
</reference>
<keyword evidence="3" id="KW-0378">Hydrolase</keyword>
<dbReference type="GO" id="GO:0006508">
    <property type="term" value="P:proteolysis"/>
    <property type="evidence" value="ECO:0007669"/>
    <property type="project" value="UniProtKB-KW"/>
</dbReference>
<dbReference type="Proteomes" id="UP000289738">
    <property type="component" value="Chromosome B05"/>
</dbReference>